<dbReference type="Pfam" id="PF00071">
    <property type="entry name" value="Ras"/>
    <property type="match status" value="1"/>
</dbReference>
<dbReference type="PANTHER" id="PTHR47978">
    <property type="match status" value="1"/>
</dbReference>
<protein>
    <submittedName>
        <fullName evidence="2">Uncharacterized protein</fullName>
    </submittedName>
</protein>
<dbReference type="Gene3D" id="3.40.50.300">
    <property type="entry name" value="P-loop containing nucleotide triphosphate hydrolases"/>
    <property type="match status" value="1"/>
</dbReference>
<dbReference type="AlphaFoldDB" id="A0A7S4T2K5"/>
<accession>A0A7S4T2K5</accession>
<dbReference type="GO" id="GO:0005525">
    <property type="term" value="F:GTP binding"/>
    <property type="evidence" value="ECO:0007669"/>
    <property type="project" value="InterPro"/>
</dbReference>
<dbReference type="PRINTS" id="PR00449">
    <property type="entry name" value="RASTRNSFRMNG"/>
</dbReference>
<dbReference type="InterPro" id="IPR005225">
    <property type="entry name" value="Small_GTP-bd"/>
</dbReference>
<dbReference type="InterPro" id="IPR027417">
    <property type="entry name" value="P-loop_NTPase"/>
</dbReference>
<sequence length="206" mass="22913">MADENAGGEEDIFSQHIMKPSLILRCKIVLLGDVAVGKTSLAQVFEGGEKNFPKRYDMTIGIEFVVKRVMIPDTNVVVEMHIVDCGGSALCQDLLKPHWENANAVMFVYDVSNPDSFKNLASWYDQLKKSRMETAITGVVIASKTDLADRTGAVTQQMGKKFSSDRGLEFFEACATRGVVDAPFNFLAEVFHQKYGDRKAELENLH</sequence>
<reference evidence="2" key="1">
    <citation type="submission" date="2021-01" db="EMBL/GenBank/DDBJ databases">
        <authorList>
            <person name="Corre E."/>
            <person name="Pelletier E."/>
            <person name="Niang G."/>
            <person name="Scheremetjew M."/>
            <person name="Finn R."/>
            <person name="Kale V."/>
            <person name="Holt S."/>
            <person name="Cochrane G."/>
            <person name="Meng A."/>
            <person name="Brown T."/>
            <person name="Cohen L."/>
        </authorList>
    </citation>
    <scope>NUCLEOTIDE SEQUENCE</scope>
    <source>
        <strain evidence="2">CCMP3105</strain>
    </source>
</reference>
<evidence type="ECO:0000313" key="2">
    <source>
        <dbReference type="EMBL" id="CAE4661674.1"/>
    </source>
</evidence>
<dbReference type="SUPFAM" id="SSF52540">
    <property type="entry name" value="P-loop containing nucleoside triphosphate hydrolases"/>
    <property type="match status" value="1"/>
</dbReference>
<dbReference type="SMART" id="SM00174">
    <property type="entry name" value="RHO"/>
    <property type="match status" value="1"/>
</dbReference>
<dbReference type="PROSITE" id="PS51419">
    <property type="entry name" value="RAB"/>
    <property type="match status" value="1"/>
</dbReference>
<dbReference type="SMART" id="SM00175">
    <property type="entry name" value="RAB"/>
    <property type="match status" value="1"/>
</dbReference>
<dbReference type="SMART" id="SM00173">
    <property type="entry name" value="RAS"/>
    <property type="match status" value="1"/>
</dbReference>
<name>A0A7S4T2K5_9DINO</name>
<dbReference type="GO" id="GO:0003924">
    <property type="term" value="F:GTPase activity"/>
    <property type="evidence" value="ECO:0007669"/>
    <property type="project" value="InterPro"/>
</dbReference>
<gene>
    <name evidence="2" type="ORF">AMON00008_LOCUS60242</name>
</gene>
<evidence type="ECO:0000256" key="1">
    <source>
        <dbReference type="ARBA" id="ARBA00022741"/>
    </source>
</evidence>
<dbReference type="InterPro" id="IPR001806">
    <property type="entry name" value="Small_GTPase"/>
</dbReference>
<organism evidence="2">
    <name type="scientific">Alexandrium monilatum</name>
    <dbReference type="NCBI Taxonomy" id="311494"/>
    <lineage>
        <taxon>Eukaryota</taxon>
        <taxon>Sar</taxon>
        <taxon>Alveolata</taxon>
        <taxon>Dinophyceae</taxon>
        <taxon>Gonyaulacales</taxon>
        <taxon>Pyrocystaceae</taxon>
        <taxon>Alexandrium</taxon>
    </lineage>
</organism>
<dbReference type="NCBIfam" id="TIGR00231">
    <property type="entry name" value="small_GTP"/>
    <property type="match status" value="1"/>
</dbReference>
<proteinExistence type="predicted"/>
<dbReference type="EMBL" id="HBNR01084124">
    <property type="protein sequence ID" value="CAE4661674.1"/>
    <property type="molecule type" value="Transcribed_RNA"/>
</dbReference>
<keyword evidence="1" id="KW-0547">Nucleotide-binding</keyword>